<proteinExistence type="predicted"/>
<reference evidence="2" key="1">
    <citation type="submission" date="2018-05" db="EMBL/GenBank/DDBJ databases">
        <authorList>
            <person name="Lanie J.A."/>
            <person name="Ng W.-L."/>
            <person name="Kazmierczak K.M."/>
            <person name="Andrzejewski T.M."/>
            <person name="Davidsen T.M."/>
            <person name="Wayne K.J."/>
            <person name="Tettelin H."/>
            <person name="Glass J.I."/>
            <person name="Rusch D."/>
            <person name="Podicherti R."/>
            <person name="Tsui H.-C.T."/>
            <person name="Winkler M.E."/>
        </authorList>
    </citation>
    <scope>NUCLEOTIDE SEQUENCE</scope>
</reference>
<gene>
    <name evidence="2" type="ORF">METZ01_LOCUS175733</name>
</gene>
<name>A0A382CAK8_9ZZZZ</name>
<feature type="region of interest" description="Disordered" evidence="1">
    <location>
        <begin position="394"/>
        <end position="418"/>
    </location>
</feature>
<accession>A0A382CAK8</accession>
<evidence type="ECO:0000313" key="2">
    <source>
        <dbReference type="EMBL" id="SVB22879.1"/>
    </source>
</evidence>
<feature type="compositionally biased region" description="Polar residues" evidence="1">
    <location>
        <begin position="394"/>
        <end position="405"/>
    </location>
</feature>
<sequence>MNNKHLLIVSLALIVSVTLNVVGGFFIFAGVQSVEELPLGQALPATDSPLGQAAAHPQQVVTNTVVKQMTWETVEASSYLDYIDNLRRIGCPEKTIRDIILADVNKLYKTKRRAASGQKKFEFWKANAMFGMGMDKDNVETMRELNAERDELLKQLGIESSFESEMSLILNPLQQSLGFLPEQKQVAVMKELQGIQSRIAELSEDGSADIEMVWKAQRETEESIKGMLSEDEYTGYLLRRSNTAHQLRSQIAGFDPSEEEFRTVFKLKRAFDEEYGEIGINLDLLEEQLKAQKTLNEQIRQSLGDERYADYERAQDYQFQQIHSSLKKADLGTGEAIQVYDMQKVAQDAALQLRGNQTLNEAERRERLRQIRNETESAIQQVVGTEGWEKFNRPSNTRWLQSISPNEPKPVPTEQPNP</sequence>
<dbReference type="EMBL" id="UINC01033495">
    <property type="protein sequence ID" value="SVB22879.1"/>
    <property type="molecule type" value="Genomic_DNA"/>
</dbReference>
<evidence type="ECO:0000256" key="1">
    <source>
        <dbReference type="SAM" id="MobiDB-lite"/>
    </source>
</evidence>
<feature type="compositionally biased region" description="Pro residues" evidence="1">
    <location>
        <begin position="407"/>
        <end position="418"/>
    </location>
</feature>
<protein>
    <submittedName>
        <fullName evidence="2">Uncharacterized protein</fullName>
    </submittedName>
</protein>
<dbReference type="AlphaFoldDB" id="A0A382CAK8"/>
<organism evidence="2">
    <name type="scientific">marine metagenome</name>
    <dbReference type="NCBI Taxonomy" id="408172"/>
    <lineage>
        <taxon>unclassified sequences</taxon>
        <taxon>metagenomes</taxon>
        <taxon>ecological metagenomes</taxon>
    </lineage>
</organism>